<dbReference type="GO" id="GO:0000978">
    <property type="term" value="F:RNA polymerase II cis-regulatory region sequence-specific DNA binding"/>
    <property type="evidence" value="ECO:0007669"/>
    <property type="project" value="TreeGrafter"/>
</dbReference>
<dbReference type="InterPro" id="IPR036236">
    <property type="entry name" value="Znf_C2H2_sf"/>
</dbReference>
<feature type="compositionally biased region" description="Acidic residues" evidence="8">
    <location>
        <begin position="41"/>
        <end position="57"/>
    </location>
</feature>
<evidence type="ECO:0000256" key="6">
    <source>
        <dbReference type="ARBA" id="ARBA00023242"/>
    </source>
</evidence>
<evidence type="ECO:0000256" key="5">
    <source>
        <dbReference type="ARBA" id="ARBA00022833"/>
    </source>
</evidence>
<feature type="compositionally biased region" description="Basic and acidic residues" evidence="8">
    <location>
        <begin position="10"/>
        <end position="19"/>
    </location>
</feature>
<comment type="subcellular location">
    <subcellularLocation>
        <location evidence="1">Nucleus</location>
    </subcellularLocation>
</comment>
<evidence type="ECO:0000256" key="3">
    <source>
        <dbReference type="ARBA" id="ARBA00022737"/>
    </source>
</evidence>
<feature type="region of interest" description="Disordered" evidence="8">
    <location>
        <begin position="38"/>
        <end position="112"/>
    </location>
</feature>
<feature type="domain" description="C2H2-type" evidence="9">
    <location>
        <begin position="214"/>
        <end position="234"/>
    </location>
</feature>
<feature type="compositionally biased region" description="Basic and acidic residues" evidence="8">
    <location>
        <begin position="363"/>
        <end position="373"/>
    </location>
</feature>
<dbReference type="AlphaFoldDB" id="A0A811UQU5"/>
<dbReference type="Proteomes" id="UP000606786">
    <property type="component" value="Unassembled WGS sequence"/>
</dbReference>
<evidence type="ECO:0000313" key="10">
    <source>
        <dbReference type="EMBL" id="CAD7001509.1"/>
    </source>
</evidence>
<evidence type="ECO:0000256" key="8">
    <source>
        <dbReference type="SAM" id="MobiDB-lite"/>
    </source>
</evidence>
<feature type="compositionally biased region" description="Acidic residues" evidence="8">
    <location>
        <begin position="313"/>
        <end position="329"/>
    </location>
</feature>
<feature type="compositionally biased region" description="Low complexity" evidence="8">
    <location>
        <begin position="58"/>
        <end position="79"/>
    </location>
</feature>
<keyword evidence="5" id="KW-0862">Zinc</keyword>
<dbReference type="PROSITE" id="PS50157">
    <property type="entry name" value="ZINC_FINGER_C2H2_2"/>
    <property type="match status" value="2"/>
</dbReference>
<evidence type="ECO:0000256" key="4">
    <source>
        <dbReference type="ARBA" id="ARBA00022771"/>
    </source>
</evidence>
<keyword evidence="3" id="KW-0677">Repeat</keyword>
<comment type="caution">
    <text evidence="10">The sequence shown here is derived from an EMBL/GenBank/DDBJ whole genome shotgun (WGS) entry which is preliminary data.</text>
</comment>
<evidence type="ECO:0000259" key="9">
    <source>
        <dbReference type="PROSITE" id="PS50157"/>
    </source>
</evidence>
<dbReference type="GO" id="GO:0000981">
    <property type="term" value="F:DNA-binding transcription factor activity, RNA polymerase II-specific"/>
    <property type="evidence" value="ECO:0007669"/>
    <property type="project" value="TreeGrafter"/>
</dbReference>
<feature type="compositionally biased region" description="Basic and acidic residues" evidence="8">
    <location>
        <begin position="91"/>
        <end position="101"/>
    </location>
</feature>
<gene>
    <name evidence="10" type="ORF">CCAP1982_LOCUS10006</name>
</gene>
<dbReference type="PANTHER" id="PTHR23226:SF416">
    <property type="entry name" value="FI01424P"/>
    <property type="match status" value="1"/>
</dbReference>
<accession>A0A811UQU5</accession>
<proteinExistence type="predicted"/>
<dbReference type="EMBL" id="CAJHJT010000023">
    <property type="protein sequence ID" value="CAD7001509.1"/>
    <property type="molecule type" value="Genomic_DNA"/>
</dbReference>
<keyword evidence="2" id="KW-0479">Metal-binding</keyword>
<name>A0A811UQU5_CERCA</name>
<dbReference type="PANTHER" id="PTHR23226">
    <property type="entry name" value="ZINC FINGER AND SCAN DOMAIN-CONTAINING"/>
    <property type="match status" value="1"/>
</dbReference>
<evidence type="ECO:0000256" key="1">
    <source>
        <dbReference type="ARBA" id="ARBA00004123"/>
    </source>
</evidence>
<keyword evidence="4 7" id="KW-0863">Zinc-finger</keyword>
<feature type="region of interest" description="Disordered" evidence="8">
    <location>
        <begin position="296"/>
        <end position="384"/>
    </location>
</feature>
<dbReference type="GO" id="GO:0008270">
    <property type="term" value="F:zinc ion binding"/>
    <property type="evidence" value="ECO:0007669"/>
    <property type="project" value="UniProtKB-KW"/>
</dbReference>
<evidence type="ECO:0000256" key="2">
    <source>
        <dbReference type="ARBA" id="ARBA00022723"/>
    </source>
</evidence>
<evidence type="ECO:0000313" key="11">
    <source>
        <dbReference type="Proteomes" id="UP000606786"/>
    </source>
</evidence>
<dbReference type="Gene3D" id="3.30.160.60">
    <property type="entry name" value="Classic Zinc Finger"/>
    <property type="match status" value="2"/>
</dbReference>
<sequence length="463" mass="49902">MNSQHLQPLRSKEENKTASEDDDQDYIWVLEPVCEIVDMGCADDDDSDSDSDADDDTSSNSSNSSSDSSSTASACNSNSPTINPKSNNCNSRDEEVVRDDSSSSLSSPTEPDFPMVKLKAAELRESTSIILINSKAADVYNAMQTPPVHRNNVPVVYKPGRGRRNASHNAQLAALTSGEQKCFQCAHCNSAASQVSCKVNSLSRTSVKSRKPEKTFTPIGSLNTHIRIHSGEKPYKCELCPKAFTQSSSLMVNIRSHSIKKPHQCHLCDKVKHGSSTNHNAYIPALEDLCVPAIPSTNTDQFPPPPDLTDMGCADDDDSDSDSDADDDTSSNSSNSSSDSSSTASACNSNSPTINPKSNNCNSRDEEVVRDDSSSSLSSPTEPDFPMVKLKAAELRESTSIILINSKAADVYNAMQTPPVHRNNVPVVYKPGRGRRNASHNAQLAALTSGEQKCFQCAIATPF</sequence>
<feature type="region of interest" description="Disordered" evidence="8">
    <location>
        <begin position="1"/>
        <end position="26"/>
    </location>
</feature>
<feature type="compositionally biased region" description="Low complexity" evidence="8">
    <location>
        <begin position="330"/>
        <end position="351"/>
    </location>
</feature>
<organism evidence="10 11">
    <name type="scientific">Ceratitis capitata</name>
    <name type="common">Mediterranean fruit fly</name>
    <name type="synonym">Tephritis capitata</name>
    <dbReference type="NCBI Taxonomy" id="7213"/>
    <lineage>
        <taxon>Eukaryota</taxon>
        <taxon>Metazoa</taxon>
        <taxon>Ecdysozoa</taxon>
        <taxon>Arthropoda</taxon>
        <taxon>Hexapoda</taxon>
        <taxon>Insecta</taxon>
        <taxon>Pterygota</taxon>
        <taxon>Neoptera</taxon>
        <taxon>Endopterygota</taxon>
        <taxon>Diptera</taxon>
        <taxon>Brachycera</taxon>
        <taxon>Muscomorpha</taxon>
        <taxon>Tephritoidea</taxon>
        <taxon>Tephritidae</taxon>
        <taxon>Ceratitis</taxon>
        <taxon>Ceratitis</taxon>
    </lineage>
</organism>
<evidence type="ECO:0000256" key="7">
    <source>
        <dbReference type="PROSITE-ProRule" id="PRU00042"/>
    </source>
</evidence>
<reference evidence="10" key="1">
    <citation type="submission" date="2020-11" db="EMBL/GenBank/DDBJ databases">
        <authorList>
            <person name="Whitehead M."/>
        </authorList>
    </citation>
    <scope>NUCLEOTIDE SEQUENCE</scope>
    <source>
        <strain evidence="10">EGII</strain>
    </source>
</reference>
<feature type="compositionally biased region" description="Polar residues" evidence="8">
    <location>
        <begin position="352"/>
        <end position="362"/>
    </location>
</feature>
<feature type="compositionally biased region" description="Polar residues" evidence="8">
    <location>
        <begin position="80"/>
        <end position="90"/>
    </location>
</feature>
<dbReference type="GO" id="GO:0005634">
    <property type="term" value="C:nucleus"/>
    <property type="evidence" value="ECO:0007669"/>
    <property type="project" value="UniProtKB-SubCell"/>
</dbReference>
<feature type="domain" description="C2H2-type" evidence="9">
    <location>
        <begin position="235"/>
        <end position="262"/>
    </location>
</feature>
<keyword evidence="6" id="KW-0539">Nucleus</keyword>
<dbReference type="InterPro" id="IPR013087">
    <property type="entry name" value="Znf_C2H2_type"/>
</dbReference>
<dbReference type="SUPFAM" id="SSF57667">
    <property type="entry name" value="beta-beta-alpha zinc fingers"/>
    <property type="match status" value="1"/>
</dbReference>
<dbReference type="OrthoDB" id="1095242at2759"/>
<protein>
    <submittedName>
        <fullName evidence="10">(Mediterranean fruit fly) hypothetical protein</fullName>
    </submittedName>
</protein>
<keyword evidence="11" id="KW-1185">Reference proteome</keyword>
<dbReference type="FunFam" id="3.30.160.60:FF:000176">
    <property type="entry name" value="zinc finger protein 70"/>
    <property type="match status" value="1"/>
</dbReference>